<evidence type="ECO:0000259" key="3">
    <source>
        <dbReference type="Pfam" id="PF00326"/>
    </source>
</evidence>
<dbReference type="InterPro" id="IPR052382">
    <property type="entry name" value="ABHD10_acyl-thioesterase"/>
</dbReference>
<dbReference type="InterPro" id="IPR001375">
    <property type="entry name" value="Peptidase_S9_cat"/>
</dbReference>
<feature type="compositionally biased region" description="Basic and acidic residues" evidence="2">
    <location>
        <begin position="315"/>
        <end position="330"/>
    </location>
</feature>
<dbReference type="GO" id="GO:0006508">
    <property type="term" value="P:proteolysis"/>
    <property type="evidence" value="ECO:0007669"/>
    <property type="project" value="InterPro"/>
</dbReference>
<dbReference type="GO" id="GO:0008236">
    <property type="term" value="F:serine-type peptidase activity"/>
    <property type="evidence" value="ECO:0007669"/>
    <property type="project" value="InterPro"/>
</dbReference>
<dbReference type="PANTHER" id="PTHR16138:SF7">
    <property type="entry name" value="PALMITOYL-PROTEIN THIOESTERASE ABHD10, MITOCHONDRIAL"/>
    <property type="match status" value="1"/>
</dbReference>
<accession>A0A9J7NA95</accession>
<dbReference type="OMA" id="TISRWLE"/>
<evidence type="ECO:0000256" key="2">
    <source>
        <dbReference type="SAM" id="MobiDB-lite"/>
    </source>
</evidence>
<proteinExistence type="predicted"/>
<reference evidence="4" key="1">
    <citation type="journal article" date="2020" name="Nat. Ecol. Evol.">
        <title>Deeply conserved synteny resolves early events in vertebrate evolution.</title>
        <authorList>
            <person name="Simakov O."/>
            <person name="Marletaz F."/>
            <person name="Yue J.X."/>
            <person name="O'Connell B."/>
            <person name="Jenkins J."/>
            <person name="Brandt A."/>
            <person name="Calef R."/>
            <person name="Tung C.H."/>
            <person name="Huang T.K."/>
            <person name="Schmutz J."/>
            <person name="Satoh N."/>
            <person name="Yu J.K."/>
            <person name="Putnam N.H."/>
            <person name="Green R.E."/>
            <person name="Rokhsar D.S."/>
        </authorList>
    </citation>
    <scope>NUCLEOTIDE SEQUENCE [LARGE SCALE GENOMIC DNA]</scope>
    <source>
        <strain evidence="4">S238N-H82</strain>
    </source>
</reference>
<dbReference type="Gene3D" id="3.40.50.1820">
    <property type="entry name" value="alpha/beta hydrolase"/>
    <property type="match status" value="1"/>
</dbReference>
<evidence type="ECO:0000313" key="4">
    <source>
        <dbReference type="Proteomes" id="UP000001554"/>
    </source>
</evidence>
<keyword evidence="4" id="KW-1185">Reference proteome</keyword>
<dbReference type="GO" id="GO:0005739">
    <property type="term" value="C:mitochondrion"/>
    <property type="evidence" value="ECO:0000318"/>
    <property type="project" value="GO_Central"/>
</dbReference>
<organism evidence="4 5">
    <name type="scientific">Branchiostoma floridae</name>
    <name type="common">Florida lancelet</name>
    <name type="synonym">Amphioxus</name>
    <dbReference type="NCBI Taxonomy" id="7739"/>
    <lineage>
        <taxon>Eukaryota</taxon>
        <taxon>Metazoa</taxon>
        <taxon>Chordata</taxon>
        <taxon>Cephalochordata</taxon>
        <taxon>Leptocardii</taxon>
        <taxon>Amphioxiformes</taxon>
        <taxon>Branchiostomatidae</taxon>
        <taxon>Branchiostoma</taxon>
    </lineage>
</organism>
<protein>
    <submittedName>
        <fullName evidence="5">Mycophenolic acid acyl-glucuronide esterase, mitochondrial-like</fullName>
    </submittedName>
</protein>
<dbReference type="SUPFAM" id="SSF53474">
    <property type="entry name" value="alpha/beta-Hydrolases"/>
    <property type="match status" value="1"/>
</dbReference>
<dbReference type="RefSeq" id="XP_035698792.1">
    <property type="nucleotide sequence ID" value="XM_035842899.1"/>
</dbReference>
<dbReference type="Pfam" id="PF00326">
    <property type="entry name" value="Peptidase_S9"/>
    <property type="match status" value="1"/>
</dbReference>
<dbReference type="OrthoDB" id="408373at2759"/>
<reference evidence="5" key="2">
    <citation type="submission" date="2025-08" db="UniProtKB">
        <authorList>
            <consortium name="RefSeq"/>
        </authorList>
    </citation>
    <scope>IDENTIFICATION</scope>
    <source>
        <strain evidence="5">S238N-H82</strain>
        <tissue evidence="5">Testes</tissue>
    </source>
</reference>
<gene>
    <name evidence="5" type="primary">LOC118431657</name>
</gene>
<feature type="domain" description="Peptidase S9 prolyl oligopeptidase catalytic" evidence="3">
    <location>
        <begin position="141"/>
        <end position="281"/>
    </location>
</feature>
<keyword evidence="1" id="KW-0378">Hydrolase</keyword>
<dbReference type="PANTHER" id="PTHR16138">
    <property type="entry name" value="MYCOPHENOLIC ACID ACYL-GLUCURONIDE ESTERASE, MITOCHONDRIAL"/>
    <property type="match status" value="1"/>
</dbReference>
<dbReference type="InterPro" id="IPR029058">
    <property type="entry name" value="AB_hydrolase_fold"/>
</dbReference>
<dbReference type="Proteomes" id="UP000001554">
    <property type="component" value="Chromosome 15"/>
</dbReference>
<sequence>MARAAGNKISLLRFSSLPGLSRRFSTSPHLSSGVQYLVRGHDPDLAYCSTPGRSPGVIFFPGFLSNMDGTKALALEGYCRAAGLAYTSSLALEGYCRAAGLAYTRFDYRGMGLSQGSIENCSIATWRQDCLDVLDRLTTGKQIIVGSSMGGWLMLLIAMNRPERLHGLVGISTAADFVKKHWEQAPIIVQNQWREKGVYTFPSDYTDSGTVSLGYGWIQDSLPYCILGTRMPITCPVRLIHGLGDQDVPYQTSAQILEELDAKDVDLILRKSGGHRMSEPEDLELIIDTVDKLVNTLGEGGAGEELDNVQGAQSVKEEHGRITEPDSRQG</sequence>
<evidence type="ECO:0000256" key="1">
    <source>
        <dbReference type="ARBA" id="ARBA00022801"/>
    </source>
</evidence>
<feature type="region of interest" description="Disordered" evidence="2">
    <location>
        <begin position="298"/>
        <end position="330"/>
    </location>
</feature>
<dbReference type="AlphaFoldDB" id="A0A9J7NA95"/>
<dbReference type="GO" id="GO:0008474">
    <property type="term" value="F:palmitoyl-(protein) hydrolase activity"/>
    <property type="evidence" value="ECO:0000318"/>
    <property type="project" value="GO_Central"/>
</dbReference>
<dbReference type="KEGG" id="bfo:118431657"/>
<evidence type="ECO:0000313" key="5">
    <source>
        <dbReference type="RefSeq" id="XP_035698792.1"/>
    </source>
</evidence>
<dbReference type="GeneID" id="118431657"/>
<name>A0A9J7NA95_BRAFL</name>
<dbReference type="GO" id="GO:0004553">
    <property type="term" value="F:hydrolase activity, hydrolyzing O-glycosyl compounds"/>
    <property type="evidence" value="ECO:0000318"/>
    <property type="project" value="GO_Central"/>
</dbReference>